<dbReference type="KEGG" id="dzi:111286119"/>
<accession>A0A6P5XUY6</accession>
<gene>
    <name evidence="2" type="primary">LOC111286119</name>
</gene>
<sequence length="189" mass="20292">MDALVRRMLIGTVSIHVHDVIIEGNTNTKAYIIEAKASEALKKATTMQELLRASNAVNSWLKSPGLFDSVMVTLNSGPPEIPGSANVIIEVQQAGNRFSGEIGAYTKAEFKSSSVEGSTKYKNLLGFGDLWDGSIPYGFDHSAQVSAGVYLPRLKALVAPATARAYLLTQRSDELSNSQINSFGLSIAK</sequence>
<protein>
    <submittedName>
        <fullName evidence="2">Uncharacterized protein LOC111286119</fullName>
    </submittedName>
</protein>
<dbReference type="AlphaFoldDB" id="A0A6P5XUY6"/>
<name>A0A6P5XUY6_DURZI</name>
<reference evidence="2" key="1">
    <citation type="submission" date="2025-08" db="UniProtKB">
        <authorList>
            <consortium name="RefSeq"/>
        </authorList>
    </citation>
    <scope>IDENTIFICATION</scope>
    <source>
        <tissue evidence="2">Fruit stalk</tissue>
    </source>
</reference>
<dbReference type="PANTHER" id="PTHR12815">
    <property type="entry name" value="SORTING AND ASSEMBLY MACHINERY SAMM50 PROTEIN FAMILY MEMBER"/>
    <property type="match status" value="1"/>
</dbReference>
<dbReference type="RefSeq" id="XP_022731656.1">
    <property type="nucleotide sequence ID" value="XM_022875921.1"/>
</dbReference>
<evidence type="ECO:0000313" key="1">
    <source>
        <dbReference type="Proteomes" id="UP000515121"/>
    </source>
</evidence>
<dbReference type="OrthoDB" id="1713341at2759"/>
<dbReference type="InterPro" id="IPR039910">
    <property type="entry name" value="D15-like"/>
</dbReference>
<dbReference type="PANTHER" id="PTHR12815:SF41">
    <property type="entry name" value="OUTER MEMBRANE OMP85 FAMILY PROTEIN ISOFORM 1"/>
    <property type="match status" value="1"/>
</dbReference>
<dbReference type="GeneID" id="111286119"/>
<proteinExistence type="predicted"/>
<organism evidence="1 2">
    <name type="scientific">Durio zibethinus</name>
    <name type="common">Durian</name>
    <dbReference type="NCBI Taxonomy" id="66656"/>
    <lineage>
        <taxon>Eukaryota</taxon>
        <taxon>Viridiplantae</taxon>
        <taxon>Streptophyta</taxon>
        <taxon>Embryophyta</taxon>
        <taxon>Tracheophyta</taxon>
        <taxon>Spermatophyta</taxon>
        <taxon>Magnoliopsida</taxon>
        <taxon>eudicotyledons</taxon>
        <taxon>Gunneridae</taxon>
        <taxon>Pentapetalae</taxon>
        <taxon>rosids</taxon>
        <taxon>malvids</taxon>
        <taxon>Malvales</taxon>
        <taxon>Malvaceae</taxon>
        <taxon>Helicteroideae</taxon>
        <taxon>Durio</taxon>
    </lineage>
</organism>
<evidence type="ECO:0000313" key="2">
    <source>
        <dbReference type="RefSeq" id="XP_022731656.1"/>
    </source>
</evidence>
<dbReference type="Proteomes" id="UP000515121">
    <property type="component" value="Unplaced"/>
</dbReference>
<keyword evidence="1" id="KW-1185">Reference proteome</keyword>